<evidence type="ECO:0000313" key="3">
    <source>
        <dbReference type="EMBL" id="KAL3770607.1"/>
    </source>
</evidence>
<dbReference type="Proteomes" id="UP001530400">
    <property type="component" value="Unassembled WGS sequence"/>
</dbReference>
<feature type="compositionally biased region" description="Low complexity" evidence="2">
    <location>
        <begin position="28"/>
        <end position="43"/>
    </location>
</feature>
<dbReference type="InterPro" id="IPR029602">
    <property type="entry name" value="IFT74"/>
</dbReference>
<keyword evidence="4" id="KW-1185">Reference proteome</keyword>
<feature type="compositionally biased region" description="Polar residues" evidence="2">
    <location>
        <begin position="8"/>
        <end position="17"/>
    </location>
</feature>
<dbReference type="AlphaFoldDB" id="A0ABD3N3N8"/>
<name>A0ABD3N3N8_9STRA</name>
<keyword evidence="1" id="KW-0175">Coiled coil</keyword>
<sequence>MKPEGSRGSMSEGSLSARSGRASFRGMTRSISTAVSRRSSVTSNYADMPKPSQRPVTGAGGLARQKAATAVPVKSVGYYSNLLQQKHEEILKEIGRLDNETDADARRKVESEHTVAVKDVQRLEAALSDFNLAKDKARSGANHDDVREEVIELSNHIKTLEHEIDNIFVSRKRVESQTLKLENDLKQDVEQKFMGKPEMLYKYKMINDIAEGMFANEIEEKAKLAKVEAQIKSLEGSNPYKQAKGRVDRLRQEIAQVEGDLELLAQEDEHEARQFLLEKVKRLDKEQLRIDKQITAIQSEIDSLLDEQSRMQSQLAIKTYEPKEGPTEIDLLHSKFNEQQQFLADSANVKTHLQLERKRLNDVIVSLQQDLEKKRTLMLPSQEELVLMKREVDFTSKHLDNNKQTICRLQNQKHKREMELEKIISLEDKIHSELKEIYAKTNTMKEEMSRFKSAKDLQALADETRDTLVELTEVCAQKIDALEVQLKEVKIESEHMAQTLEKNPNWKTIEQLKTKMRENETEISALQKDVDKMEADGYGEKKAKCLSLVSKINEMNISKQ</sequence>
<organism evidence="3 4">
    <name type="scientific">Cyclotella atomus</name>
    <dbReference type="NCBI Taxonomy" id="382360"/>
    <lineage>
        <taxon>Eukaryota</taxon>
        <taxon>Sar</taxon>
        <taxon>Stramenopiles</taxon>
        <taxon>Ochrophyta</taxon>
        <taxon>Bacillariophyta</taxon>
        <taxon>Coscinodiscophyceae</taxon>
        <taxon>Thalassiosirophycidae</taxon>
        <taxon>Stephanodiscales</taxon>
        <taxon>Stephanodiscaceae</taxon>
        <taxon>Cyclotella</taxon>
    </lineage>
</organism>
<dbReference type="PANTHER" id="PTHR31432">
    <property type="entry name" value="INTRAFLAGELLAR TRANSPORT PROTEIN 74 HOMOLOG"/>
    <property type="match status" value="1"/>
</dbReference>
<feature type="coiled-coil region" evidence="1">
    <location>
        <begin position="240"/>
        <end position="267"/>
    </location>
</feature>
<evidence type="ECO:0000256" key="2">
    <source>
        <dbReference type="SAM" id="MobiDB-lite"/>
    </source>
</evidence>
<evidence type="ECO:0000313" key="4">
    <source>
        <dbReference type="Proteomes" id="UP001530400"/>
    </source>
</evidence>
<reference evidence="3 4" key="1">
    <citation type="submission" date="2024-10" db="EMBL/GenBank/DDBJ databases">
        <title>Updated reference genomes for cyclostephanoid diatoms.</title>
        <authorList>
            <person name="Roberts W.R."/>
            <person name="Alverson A.J."/>
        </authorList>
    </citation>
    <scope>NUCLEOTIDE SEQUENCE [LARGE SCALE GENOMIC DNA]</scope>
    <source>
        <strain evidence="3 4">AJA010-31</strain>
    </source>
</reference>
<evidence type="ECO:0000256" key="1">
    <source>
        <dbReference type="SAM" id="Coils"/>
    </source>
</evidence>
<feature type="region of interest" description="Disordered" evidence="2">
    <location>
        <begin position="1"/>
        <end position="61"/>
    </location>
</feature>
<proteinExistence type="predicted"/>
<dbReference type="EMBL" id="JALLPJ020001306">
    <property type="protein sequence ID" value="KAL3770607.1"/>
    <property type="molecule type" value="Genomic_DNA"/>
</dbReference>
<comment type="caution">
    <text evidence="3">The sequence shown here is derived from an EMBL/GenBank/DDBJ whole genome shotgun (WGS) entry which is preliminary data.</text>
</comment>
<gene>
    <name evidence="3" type="ORF">ACHAWO_009371</name>
</gene>
<protein>
    <submittedName>
        <fullName evidence="3">Uncharacterized protein</fullName>
    </submittedName>
</protein>
<accession>A0ABD3N3N8</accession>
<feature type="coiled-coil region" evidence="1">
    <location>
        <begin position="454"/>
        <end position="536"/>
    </location>
</feature>
<feature type="coiled-coil region" evidence="1">
    <location>
        <begin position="350"/>
        <end position="377"/>
    </location>
</feature>
<dbReference type="PANTHER" id="PTHR31432:SF0">
    <property type="entry name" value="INTRAFLAGELLAR TRANSPORT PROTEIN 74 HOMOLOG"/>
    <property type="match status" value="1"/>
</dbReference>